<comment type="caution">
    <text evidence="12">The sequence shown here is derived from an EMBL/GenBank/DDBJ whole genome shotgun (WGS) entry which is preliminary data.</text>
</comment>
<evidence type="ECO:0000256" key="1">
    <source>
        <dbReference type="ARBA" id="ARBA00000085"/>
    </source>
</evidence>
<comment type="catalytic activity">
    <reaction evidence="1">
        <text>ATP + protein L-histidine = ADP + protein N-phospho-L-histidine.</text>
        <dbReference type="EC" id="2.7.13.3"/>
    </reaction>
</comment>
<reference evidence="12 13" key="1">
    <citation type="submission" date="2019-03" db="EMBL/GenBank/DDBJ databases">
        <title>Subsurface microbial communities from deep shales in Ohio and West Virginia, USA.</title>
        <authorList>
            <person name="Wrighton K."/>
        </authorList>
    </citation>
    <scope>NUCLEOTIDE SEQUENCE [LARGE SCALE GENOMIC DNA]</scope>
    <source>
        <strain evidence="12 13">MSL9.2</strain>
    </source>
</reference>
<feature type="domain" description="PAS" evidence="10">
    <location>
        <begin position="137"/>
        <end position="207"/>
    </location>
</feature>
<dbReference type="NCBIfam" id="TIGR00229">
    <property type="entry name" value="sensory_box"/>
    <property type="match status" value="1"/>
</dbReference>
<keyword evidence="6" id="KW-0418">Kinase</keyword>
<dbReference type="FunFam" id="3.30.565.10:FF:000037">
    <property type="entry name" value="Hybrid sensor histidine kinase/response regulator"/>
    <property type="match status" value="1"/>
</dbReference>
<accession>A0A4R7Z1H1</accession>
<dbReference type="SUPFAM" id="SSF55874">
    <property type="entry name" value="ATPase domain of HSP90 chaperone/DNA topoisomerase II/histidine kinase"/>
    <property type="match status" value="1"/>
</dbReference>
<keyword evidence="4" id="KW-0808">Transferase</keyword>
<dbReference type="EMBL" id="SODA01000015">
    <property type="protein sequence ID" value="TDW02638.1"/>
    <property type="molecule type" value="Genomic_DNA"/>
</dbReference>
<dbReference type="PRINTS" id="PR00344">
    <property type="entry name" value="BCTRLSENSOR"/>
</dbReference>
<evidence type="ECO:0000313" key="13">
    <source>
        <dbReference type="Proteomes" id="UP000294697"/>
    </source>
</evidence>
<dbReference type="Gene3D" id="1.10.287.130">
    <property type="match status" value="1"/>
</dbReference>
<dbReference type="Pfam" id="PF02518">
    <property type="entry name" value="HATPase_c"/>
    <property type="match status" value="1"/>
</dbReference>
<gene>
    <name evidence="12" type="ORF">C8C77_11540</name>
</gene>
<evidence type="ECO:0000256" key="8">
    <source>
        <dbReference type="ARBA" id="ARBA00023012"/>
    </source>
</evidence>
<dbReference type="InterPro" id="IPR004358">
    <property type="entry name" value="Sig_transdc_His_kin-like_C"/>
</dbReference>
<proteinExistence type="predicted"/>
<dbReference type="PROSITE" id="PS50113">
    <property type="entry name" value="PAC"/>
    <property type="match status" value="1"/>
</dbReference>
<dbReference type="PROSITE" id="PS50112">
    <property type="entry name" value="PAS"/>
    <property type="match status" value="1"/>
</dbReference>
<evidence type="ECO:0000256" key="4">
    <source>
        <dbReference type="ARBA" id="ARBA00022679"/>
    </source>
</evidence>
<dbReference type="SMART" id="SM00387">
    <property type="entry name" value="HATPase_c"/>
    <property type="match status" value="1"/>
</dbReference>
<dbReference type="InterPro" id="IPR036890">
    <property type="entry name" value="HATPase_C_sf"/>
</dbReference>
<dbReference type="InterPro" id="IPR005467">
    <property type="entry name" value="His_kinase_dom"/>
</dbReference>
<evidence type="ECO:0000259" key="10">
    <source>
        <dbReference type="PROSITE" id="PS50112"/>
    </source>
</evidence>
<dbReference type="InterPro" id="IPR003594">
    <property type="entry name" value="HATPase_dom"/>
</dbReference>
<dbReference type="GO" id="GO:0005886">
    <property type="term" value="C:plasma membrane"/>
    <property type="evidence" value="ECO:0007669"/>
    <property type="project" value="TreeGrafter"/>
</dbReference>
<evidence type="ECO:0000259" key="11">
    <source>
        <dbReference type="PROSITE" id="PS50113"/>
    </source>
</evidence>
<dbReference type="Gene3D" id="3.30.450.20">
    <property type="entry name" value="PAS domain"/>
    <property type="match status" value="2"/>
</dbReference>
<dbReference type="PANTHER" id="PTHR43047">
    <property type="entry name" value="TWO-COMPONENT HISTIDINE PROTEIN KINASE"/>
    <property type="match status" value="1"/>
</dbReference>
<dbReference type="GO" id="GO:0006355">
    <property type="term" value="P:regulation of DNA-templated transcription"/>
    <property type="evidence" value="ECO:0007669"/>
    <property type="project" value="InterPro"/>
</dbReference>
<dbReference type="InterPro" id="IPR013767">
    <property type="entry name" value="PAS_fold"/>
</dbReference>
<evidence type="ECO:0000256" key="2">
    <source>
        <dbReference type="ARBA" id="ARBA00012438"/>
    </source>
</evidence>
<dbReference type="SMART" id="SM00091">
    <property type="entry name" value="PAS"/>
    <property type="match status" value="1"/>
</dbReference>
<dbReference type="PANTHER" id="PTHR43047:SF72">
    <property type="entry name" value="OSMOSENSING HISTIDINE PROTEIN KINASE SLN1"/>
    <property type="match status" value="1"/>
</dbReference>
<dbReference type="GO" id="GO:0000155">
    <property type="term" value="F:phosphorelay sensor kinase activity"/>
    <property type="evidence" value="ECO:0007669"/>
    <property type="project" value="InterPro"/>
</dbReference>
<dbReference type="Proteomes" id="UP000294697">
    <property type="component" value="Unassembled WGS sequence"/>
</dbReference>
<feature type="domain" description="PAC" evidence="11">
    <location>
        <begin position="206"/>
        <end position="261"/>
    </location>
</feature>
<dbReference type="SMART" id="SM00086">
    <property type="entry name" value="PAC"/>
    <property type="match status" value="2"/>
</dbReference>
<evidence type="ECO:0000313" key="12">
    <source>
        <dbReference type="EMBL" id="TDW02638.1"/>
    </source>
</evidence>
<evidence type="ECO:0000259" key="9">
    <source>
        <dbReference type="PROSITE" id="PS50109"/>
    </source>
</evidence>
<dbReference type="SMART" id="SM00388">
    <property type="entry name" value="HisKA"/>
    <property type="match status" value="1"/>
</dbReference>
<keyword evidence="8" id="KW-0902">Two-component regulatory system</keyword>
<dbReference type="Gene3D" id="3.30.565.10">
    <property type="entry name" value="Histidine kinase-like ATPase, C-terminal domain"/>
    <property type="match status" value="1"/>
</dbReference>
<dbReference type="InterPro" id="IPR036097">
    <property type="entry name" value="HisK_dim/P_sf"/>
</dbReference>
<dbReference type="SUPFAM" id="SSF55785">
    <property type="entry name" value="PYP-like sensor domain (PAS domain)"/>
    <property type="match status" value="1"/>
</dbReference>
<dbReference type="CDD" id="cd00130">
    <property type="entry name" value="PAS"/>
    <property type="match status" value="1"/>
</dbReference>
<name>A0A4R7Z1H1_9FIRM</name>
<dbReference type="GO" id="GO:0005524">
    <property type="term" value="F:ATP binding"/>
    <property type="evidence" value="ECO:0007669"/>
    <property type="project" value="UniProtKB-KW"/>
</dbReference>
<dbReference type="AlphaFoldDB" id="A0A4R7Z1H1"/>
<evidence type="ECO:0000256" key="6">
    <source>
        <dbReference type="ARBA" id="ARBA00022777"/>
    </source>
</evidence>
<evidence type="ECO:0000256" key="7">
    <source>
        <dbReference type="ARBA" id="ARBA00022840"/>
    </source>
</evidence>
<keyword evidence="5" id="KW-0547">Nucleotide-binding</keyword>
<protein>
    <recommendedName>
        <fullName evidence="2">histidine kinase</fullName>
        <ecNumber evidence="2">2.7.13.3</ecNumber>
    </recommendedName>
</protein>
<dbReference type="InterPro" id="IPR003661">
    <property type="entry name" value="HisK_dim/P_dom"/>
</dbReference>
<dbReference type="InterPro" id="IPR001610">
    <property type="entry name" value="PAC"/>
</dbReference>
<evidence type="ECO:0000256" key="5">
    <source>
        <dbReference type="ARBA" id="ARBA00022741"/>
    </source>
</evidence>
<dbReference type="InterPro" id="IPR000700">
    <property type="entry name" value="PAS-assoc_C"/>
</dbReference>
<dbReference type="CDD" id="cd00082">
    <property type="entry name" value="HisKA"/>
    <property type="match status" value="1"/>
</dbReference>
<feature type="domain" description="Histidine kinase" evidence="9">
    <location>
        <begin position="278"/>
        <end position="500"/>
    </location>
</feature>
<sequence>MIASGVDRMQEISPDFDFLFNNLNKMAYIFFDPTHFGPVNKKMAVFCSSEIHELEGQSISVILDQKEIETVKKFNQKIFEDGLCKSAKMEIEINNELHIIEVETIPHHNQMGQVDYLLCLAEDITAEIEKEERFYRNKKRYSSIFKKAPLAFVVSDRKTNIIDWNDKAEEIFGWQKEEVINKNFNLIVAEESYSEITDVVENVFEGEKSYNINKNIAKDGSELYCEWNTALIKDKNDKILEIISIAQDISEKIKTKQRIKNQKEELKYSELRTQFFANISHELKTPLNLIFSSLQLLDYKLQNTDSKQTNQFAKYLSSIRNNGFRLLRLVNNLIDLTKIDVNTFQLHRGNFDIIELVKSVVESTADYLETKNRNFRFECELDSQIIACDPFNIERVILNLISNAVKFTAEGDEILLRIEKEGARVKISLRDTGIGIKKENQDIIFEQFRQVDQNFNKKREGSGIGLSLVKSIVEMHGGTITLDSIYGIYSCFNVYLPVDKIDEKTLAAESYAADSLLNKVELEFSDINYI</sequence>
<dbReference type="GO" id="GO:0009927">
    <property type="term" value="F:histidine phosphotransfer kinase activity"/>
    <property type="evidence" value="ECO:0007669"/>
    <property type="project" value="TreeGrafter"/>
</dbReference>
<dbReference type="PROSITE" id="PS50109">
    <property type="entry name" value="HIS_KIN"/>
    <property type="match status" value="1"/>
</dbReference>
<evidence type="ECO:0000256" key="3">
    <source>
        <dbReference type="ARBA" id="ARBA00022553"/>
    </source>
</evidence>
<keyword evidence="7" id="KW-0067">ATP-binding</keyword>
<dbReference type="CDD" id="cd16922">
    <property type="entry name" value="HATPase_EvgS-ArcB-TorS-like"/>
    <property type="match status" value="1"/>
</dbReference>
<dbReference type="EC" id="2.7.13.3" evidence="2"/>
<dbReference type="Pfam" id="PF00989">
    <property type="entry name" value="PAS"/>
    <property type="match status" value="1"/>
</dbReference>
<keyword evidence="3" id="KW-0597">Phosphoprotein</keyword>
<dbReference type="Pfam" id="PF00512">
    <property type="entry name" value="HisKA"/>
    <property type="match status" value="1"/>
</dbReference>
<dbReference type="InterPro" id="IPR035965">
    <property type="entry name" value="PAS-like_dom_sf"/>
</dbReference>
<dbReference type="SUPFAM" id="SSF47384">
    <property type="entry name" value="Homodimeric domain of signal transducing histidine kinase"/>
    <property type="match status" value="1"/>
</dbReference>
<organism evidence="12 13">
    <name type="scientific">Halanaerobium saccharolyticum</name>
    <dbReference type="NCBI Taxonomy" id="43595"/>
    <lineage>
        <taxon>Bacteria</taxon>
        <taxon>Bacillati</taxon>
        <taxon>Bacillota</taxon>
        <taxon>Clostridia</taxon>
        <taxon>Halanaerobiales</taxon>
        <taxon>Halanaerobiaceae</taxon>
        <taxon>Halanaerobium</taxon>
    </lineage>
</organism>
<dbReference type="InterPro" id="IPR000014">
    <property type="entry name" value="PAS"/>
</dbReference>